<dbReference type="InterPro" id="IPR029041">
    <property type="entry name" value="FAD-linked_oxidoreductase-like"/>
</dbReference>
<dbReference type="Gene3D" id="3.20.20.220">
    <property type="match status" value="1"/>
</dbReference>
<dbReference type="OrthoDB" id="1401444at2"/>
<name>A0A495M7T6_9FLAO</name>
<dbReference type="InterPro" id="IPR002872">
    <property type="entry name" value="Proline_DH_dom"/>
</dbReference>
<accession>A0A495M7T6</accession>
<reference evidence="3 4" key="1">
    <citation type="submission" date="2018-10" db="EMBL/GenBank/DDBJ databases">
        <title>Genomic Encyclopedia of Archaeal and Bacterial Type Strains, Phase II (KMG-II): from individual species to whole genera.</title>
        <authorList>
            <person name="Goeker M."/>
        </authorList>
    </citation>
    <scope>NUCLEOTIDE SEQUENCE [LARGE SCALE GENOMIC DNA]</scope>
    <source>
        <strain evidence="3 4">DSM 29537</strain>
    </source>
</reference>
<dbReference type="GO" id="GO:0071949">
    <property type="term" value="F:FAD binding"/>
    <property type="evidence" value="ECO:0007669"/>
    <property type="project" value="TreeGrafter"/>
</dbReference>
<keyword evidence="4" id="KW-1185">Reference proteome</keyword>
<comment type="caution">
    <text evidence="3">The sequence shown here is derived from an EMBL/GenBank/DDBJ whole genome shotgun (WGS) entry which is preliminary data.</text>
</comment>
<dbReference type="SUPFAM" id="SSF51730">
    <property type="entry name" value="FAD-linked oxidoreductase"/>
    <property type="match status" value="1"/>
</dbReference>
<dbReference type="EMBL" id="RBLC01000004">
    <property type="protein sequence ID" value="RKS20309.1"/>
    <property type="molecule type" value="Genomic_DNA"/>
</dbReference>
<evidence type="ECO:0000259" key="2">
    <source>
        <dbReference type="Pfam" id="PF01619"/>
    </source>
</evidence>
<dbReference type="PANTHER" id="PTHR13914:SF0">
    <property type="entry name" value="PROLINE DEHYDROGENASE 1, MITOCHONDRIAL"/>
    <property type="match status" value="1"/>
</dbReference>
<proteinExistence type="predicted"/>
<dbReference type="GO" id="GO:0010133">
    <property type="term" value="P:L-proline catabolic process to L-glutamate"/>
    <property type="evidence" value="ECO:0007669"/>
    <property type="project" value="TreeGrafter"/>
</dbReference>
<dbReference type="GO" id="GO:0004657">
    <property type="term" value="F:proline dehydrogenase activity"/>
    <property type="evidence" value="ECO:0007669"/>
    <property type="project" value="InterPro"/>
</dbReference>
<feature type="domain" description="Proline dehydrogenase" evidence="2">
    <location>
        <begin position="77"/>
        <end position="374"/>
    </location>
</feature>
<dbReference type="InterPro" id="IPR015659">
    <property type="entry name" value="Proline_oxidase"/>
</dbReference>
<dbReference type="Pfam" id="PF01619">
    <property type="entry name" value="Pro_dh"/>
    <property type="match status" value="1"/>
</dbReference>
<dbReference type="RefSeq" id="WP_121376981.1">
    <property type="nucleotide sequence ID" value="NZ_RBLC01000004.1"/>
</dbReference>
<protein>
    <submittedName>
        <fullName evidence="3">Proline dehydrogenase</fullName>
    </submittedName>
</protein>
<evidence type="ECO:0000313" key="3">
    <source>
        <dbReference type="EMBL" id="RKS20309.1"/>
    </source>
</evidence>
<evidence type="ECO:0000256" key="1">
    <source>
        <dbReference type="ARBA" id="ARBA00023002"/>
    </source>
</evidence>
<keyword evidence="1" id="KW-0560">Oxidoreductase</keyword>
<dbReference type="PANTHER" id="PTHR13914">
    <property type="entry name" value="PROLINE OXIDASE"/>
    <property type="match status" value="1"/>
</dbReference>
<dbReference type="AlphaFoldDB" id="A0A495M7T6"/>
<organism evidence="3 4">
    <name type="scientific">Flavobacterium endophyticum</name>
    <dbReference type="NCBI Taxonomy" id="1540163"/>
    <lineage>
        <taxon>Bacteria</taxon>
        <taxon>Pseudomonadati</taxon>
        <taxon>Bacteroidota</taxon>
        <taxon>Flavobacteriia</taxon>
        <taxon>Flavobacteriales</taxon>
        <taxon>Flavobacteriaceae</taxon>
        <taxon>Flavobacterium</taxon>
    </lineage>
</organism>
<dbReference type="Proteomes" id="UP000277579">
    <property type="component" value="Unassembled WGS sequence"/>
</dbReference>
<sequence length="389" mass="44828">MEKIFNNTQVAFALKSDTELDRAYFLFKMIASEPLVRIGTAVTNFALKAHLPVEGLIRATVFDHFCGGVNEEDCLSVVDKMFTKGVSSVLDYSVEGKEEEEQFDQALEMTLKTIEFAKERLAIPFAVFKPTGFGRFELYEKLGEGKTFSVEEAAEWKRVVERFDLVCKTAHAKDVALLIDGEESWMQDAADDLVLEMMRKYNKEKAIVFNTLQMYRWDRLDYLKKIHEIAKIENFYIGMKLVRGAYMEKENKRAEEKGYISPICISKEATDINYDDAVMYMVEHLEKMSIFAGTHNEESSYRLMKLMDENGIEKGDHRVWFGQLYGMSDNISYNLASNGYNVAKYLPFGPVRDVMPYLIRRAEENTSVAGQTSRELNLIKTERDRRKGK</sequence>
<evidence type="ECO:0000313" key="4">
    <source>
        <dbReference type="Proteomes" id="UP000277579"/>
    </source>
</evidence>
<gene>
    <name evidence="3" type="ORF">CLV94_2684</name>
</gene>